<dbReference type="Gene3D" id="3.30.160.60">
    <property type="entry name" value="Classic Zinc Finger"/>
    <property type="match status" value="1"/>
</dbReference>
<dbReference type="CDD" id="cd19821">
    <property type="entry name" value="Bbox1_BBX-like"/>
    <property type="match status" value="1"/>
</dbReference>
<evidence type="ECO:0000256" key="3">
    <source>
        <dbReference type="ARBA" id="ARBA00022737"/>
    </source>
</evidence>
<proteinExistence type="predicted"/>
<dbReference type="Pfam" id="PF00643">
    <property type="entry name" value="zf-B_box"/>
    <property type="match status" value="1"/>
</dbReference>
<evidence type="ECO:0000256" key="4">
    <source>
        <dbReference type="ARBA" id="ARBA00022833"/>
    </source>
</evidence>
<sequence>MSRDILVTHISDRDLDTVQRGTEEWNLLEHYLQVCCRSSRSLVQQIWHINVASAEAAFERRTKGRLVLYCWVDTNELDLNNSIQDVCRRSFKIPPSGMKFTSGNIKLPGIPSTINESSNYSEDVDVSIELSNSPFLPNSHSDFTTTRRLFEYFLCKVGVGCSVVKNSEKEADGNHFQISSEYDTVFLRNRQINPPSIINSKVKSNNGNDLSTENELNLTRSLCLATGVLPQHTFRHEYIIYESSQVVPQYLVQFEYDSSIPELFAVPWCDECQDAPAILWCQADTAKLCDLCDERLHMHNKLVSRHVRIPVNQMPRSSGCCPVHTMDNLEEFCTLCNVPMCRLCRPAHAHTEESTSSLIMPIGRAYRAQLERHNKPHPCLNSRKMELLEKLESQQIIYNDVRTNMFDVEQRIYALLENSMRQLQIAVETKMNTVLCEQLIFNQLLQQLEWSEGFLQYLQSVLPPADFLFAWLRHCHYREEIFQLCDLFTNDNKFLPDLRLVGRVDILSESALRHNKNHKDAKHSLFLQ</sequence>
<keyword evidence="5" id="KW-0805">Transcription regulation</keyword>
<feature type="domain" description="B box-type" evidence="9">
    <location>
        <begin position="316"/>
        <end position="362"/>
    </location>
</feature>
<keyword evidence="2" id="KW-0479">Metal-binding</keyword>
<dbReference type="GO" id="GO:0005634">
    <property type="term" value="C:nucleus"/>
    <property type="evidence" value="ECO:0007669"/>
    <property type="project" value="UniProtKB-SubCell"/>
</dbReference>
<evidence type="ECO:0000256" key="6">
    <source>
        <dbReference type="ARBA" id="ARBA00023163"/>
    </source>
</evidence>
<dbReference type="GO" id="GO:0008270">
    <property type="term" value="F:zinc ion binding"/>
    <property type="evidence" value="ECO:0007669"/>
    <property type="project" value="UniProtKB-KW"/>
</dbReference>
<dbReference type="InterPro" id="IPR000315">
    <property type="entry name" value="Znf_B-box"/>
</dbReference>
<keyword evidence="6" id="KW-0804">Transcription</keyword>
<dbReference type="Gene3D" id="3.90.228.10">
    <property type="match status" value="1"/>
</dbReference>
<dbReference type="STRING" id="441375.B6AJU0"/>
<dbReference type="GeneID" id="6997927"/>
<dbReference type="Proteomes" id="UP000001460">
    <property type="component" value="Unassembled WGS sequence"/>
</dbReference>
<reference evidence="10" key="1">
    <citation type="submission" date="2008-06" db="EMBL/GenBank/DDBJ databases">
        <authorList>
            <person name="Lorenzi H."/>
            <person name="Inman J."/>
            <person name="Miller J."/>
            <person name="Schobel S."/>
            <person name="Amedeo P."/>
            <person name="Caler E.V."/>
            <person name="da Silva J."/>
        </authorList>
    </citation>
    <scope>NUCLEOTIDE SEQUENCE [LARGE SCALE GENOMIC DNA]</scope>
    <source>
        <strain evidence="10">RN66</strain>
    </source>
</reference>
<dbReference type="GO" id="GO:0006355">
    <property type="term" value="P:regulation of DNA-templated transcription"/>
    <property type="evidence" value="ECO:0007669"/>
    <property type="project" value="TreeGrafter"/>
</dbReference>
<evidence type="ECO:0000256" key="1">
    <source>
        <dbReference type="ARBA" id="ARBA00004123"/>
    </source>
</evidence>
<dbReference type="PANTHER" id="PTHR31832">
    <property type="entry name" value="B-BOX ZINC FINGER PROTEIN 22"/>
    <property type="match status" value="1"/>
</dbReference>
<keyword evidence="11" id="KW-1185">Reference proteome</keyword>
<dbReference type="SUPFAM" id="SSF56399">
    <property type="entry name" value="ADP-ribosylation"/>
    <property type="match status" value="1"/>
</dbReference>
<dbReference type="VEuPathDB" id="CryptoDB:CMU_003110"/>
<dbReference type="InterPro" id="IPR051979">
    <property type="entry name" value="B-box_zinc_finger"/>
</dbReference>
<keyword evidence="3" id="KW-0677">Repeat</keyword>
<organism evidence="10 11">
    <name type="scientific">Cryptosporidium muris (strain RN66)</name>
    <dbReference type="NCBI Taxonomy" id="441375"/>
    <lineage>
        <taxon>Eukaryota</taxon>
        <taxon>Sar</taxon>
        <taxon>Alveolata</taxon>
        <taxon>Apicomplexa</taxon>
        <taxon>Conoidasida</taxon>
        <taxon>Coccidia</taxon>
        <taxon>Eucoccidiorida</taxon>
        <taxon>Eimeriorina</taxon>
        <taxon>Cryptosporidiidae</taxon>
        <taxon>Cryptosporidium</taxon>
    </lineage>
</organism>
<dbReference type="EMBL" id="DS989740">
    <property type="protein sequence ID" value="EEA08481.1"/>
    <property type="molecule type" value="Genomic_DNA"/>
</dbReference>
<dbReference type="OMA" id="FRDSEEW"/>
<evidence type="ECO:0000256" key="5">
    <source>
        <dbReference type="ARBA" id="ARBA00023015"/>
    </source>
</evidence>
<name>B6AJU0_CRYMR</name>
<dbReference type="PANTHER" id="PTHR31832:SF5">
    <property type="entry name" value="OS09G0527900 PROTEIN"/>
    <property type="match status" value="1"/>
</dbReference>
<evidence type="ECO:0000256" key="2">
    <source>
        <dbReference type="ARBA" id="ARBA00022723"/>
    </source>
</evidence>
<dbReference type="OrthoDB" id="153872at2759"/>
<gene>
    <name evidence="10" type="ORF">CMU_003110</name>
</gene>
<comment type="subcellular location">
    <subcellularLocation>
        <location evidence="1">Nucleus</location>
    </subcellularLocation>
</comment>
<evidence type="ECO:0000313" key="10">
    <source>
        <dbReference type="EMBL" id="EEA08481.1"/>
    </source>
</evidence>
<keyword evidence="8" id="KW-0863">Zinc-finger</keyword>
<evidence type="ECO:0000256" key="8">
    <source>
        <dbReference type="PROSITE-ProRule" id="PRU00024"/>
    </source>
</evidence>
<dbReference type="eggNOG" id="KOG2177">
    <property type="taxonomic scope" value="Eukaryota"/>
</dbReference>
<keyword evidence="7" id="KW-0539">Nucleus</keyword>
<feature type="domain" description="B box-type" evidence="9">
    <location>
        <begin position="269"/>
        <end position="311"/>
    </location>
</feature>
<evidence type="ECO:0000313" key="11">
    <source>
        <dbReference type="Proteomes" id="UP000001460"/>
    </source>
</evidence>
<dbReference type="RefSeq" id="XP_002142830.1">
    <property type="nucleotide sequence ID" value="XM_002142794.1"/>
</dbReference>
<dbReference type="AlphaFoldDB" id="B6AJU0"/>
<dbReference type="InterPro" id="IPR049808">
    <property type="entry name" value="CONSTANS-like_Bbox1"/>
</dbReference>
<dbReference type="SMART" id="SM00336">
    <property type="entry name" value="BBOX"/>
    <property type="match status" value="2"/>
</dbReference>
<keyword evidence="4" id="KW-0862">Zinc</keyword>
<evidence type="ECO:0000256" key="7">
    <source>
        <dbReference type="ARBA" id="ARBA00023242"/>
    </source>
</evidence>
<dbReference type="SUPFAM" id="SSF57845">
    <property type="entry name" value="B-box zinc-binding domain"/>
    <property type="match status" value="1"/>
</dbReference>
<dbReference type="PROSITE" id="PS50119">
    <property type="entry name" value="ZF_BBOX"/>
    <property type="match status" value="2"/>
</dbReference>
<protein>
    <submittedName>
        <fullName evidence="10">B-box zinc finger domain-containing protein</fullName>
    </submittedName>
</protein>
<evidence type="ECO:0000259" key="9">
    <source>
        <dbReference type="PROSITE" id="PS50119"/>
    </source>
</evidence>
<accession>B6AJU0</accession>